<keyword evidence="7" id="KW-0472">Membrane</keyword>
<evidence type="ECO:0000313" key="9">
    <source>
        <dbReference type="EMBL" id="CAF1381625.1"/>
    </source>
</evidence>
<evidence type="ECO:0000256" key="1">
    <source>
        <dbReference type="ARBA" id="ARBA00022536"/>
    </source>
</evidence>
<dbReference type="GO" id="GO:0045197">
    <property type="term" value="P:establishment or maintenance of epithelial cell apical/basal polarity"/>
    <property type="evidence" value="ECO:0007669"/>
    <property type="project" value="TreeGrafter"/>
</dbReference>
<feature type="disulfide bond" evidence="6">
    <location>
        <begin position="405"/>
        <end position="417"/>
    </location>
</feature>
<dbReference type="SUPFAM" id="SSF57196">
    <property type="entry name" value="EGF/Laminin"/>
    <property type="match status" value="2"/>
</dbReference>
<dbReference type="Gene3D" id="2.10.25.10">
    <property type="entry name" value="Laminin"/>
    <property type="match status" value="2"/>
</dbReference>
<evidence type="ECO:0000313" key="10">
    <source>
        <dbReference type="Proteomes" id="UP000663852"/>
    </source>
</evidence>
<keyword evidence="2" id="KW-0732">Signal</keyword>
<dbReference type="Pfam" id="PF00057">
    <property type="entry name" value="Ldl_recept_a"/>
    <property type="match status" value="1"/>
</dbReference>
<evidence type="ECO:0000256" key="6">
    <source>
        <dbReference type="PROSITE-ProRule" id="PRU00124"/>
    </source>
</evidence>
<accession>A0A815JMZ4</accession>
<keyword evidence="4 5" id="KW-1015">Disulfide bond</keyword>
<dbReference type="SMART" id="SM00181">
    <property type="entry name" value="EGF"/>
    <property type="match status" value="3"/>
</dbReference>
<feature type="disulfide bond" evidence="5">
    <location>
        <begin position="588"/>
        <end position="597"/>
    </location>
</feature>
<dbReference type="CDD" id="cd00112">
    <property type="entry name" value="LDLa"/>
    <property type="match status" value="1"/>
</dbReference>
<organism evidence="9 10">
    <name type="scientific">Adineta ricciae</name>
    <name type="common">Rotifer</name>
    <dbReference type="NCBI Taxonomy" id="249248"/>
    <lineage>
        <taxon>Eukaryota</taxon>
        <taxon>Metazoa</taxon>
        <taxon>Spiralia</taxon>
        <taxon>Gnathifera</taxon>
        <taxon>Rotifera</taxon>
        <taxon>Eurotatoria</taxon>
        <taxon>Bdelloidea</taxon>
        <taxon>Adinetida</taxon>
        <taxon>Adinetidae</taxon>
        <taxon>Adineta</taxon>
    </lineage>
</organism>
<feature type="transmembrane region" description="Helical" evidence="7">
    <location>
        <begin position="698"/>
        <end position="720"/>
    </location>
</feature>
<keyword evidence="3" id="KW-0677">Repeat</keyword>
<evidence type="ECO:0000256" key="7">
    <source>
        <dbReference type="SAM" id="Phobius"/>
    </source>
</evidence>
<evidence type="ECO:0000256" key="3">
    <source>
        <dbReference type="ARBA" id="ARBA00022737"/>
    </source>
</evidence>
<dbReference type="InterPro" id="IPR036055">
    <property type="entry name" value="LDL_receptor-like_sf"/>
</dbReference>
<feature type="disulfide bond" evidence="6">
    <location>
        <begin position="412"/>
        <end position="430"/>
    </location>
</feature>
<dbReference type="PROSITE" id="PS00022">
    <property type="entry name" value="EGF_1"/>
    <property type="match status" value="3"/>
</dbReference>
<protein>
    <recommendedName>
        <fullName evidence="8">EGF-like domain-containing protein</fullName>
    </recommendedName>
</protein>
<gene>
    <name evidence="9" type="ORF">EDS130_LOCUS34958</name>
</gene>
<feature type="disulfide bond" evidence="5">
    <location>
        <begin position="513"/>
        <end position="522"/>
    </location>
</feature>
<dbReference type="Gene3D" id="4.10.400.10">
    <property type="entry name" value="Low-density Lipoprotein Receptor"/>
    <property type="match status" value="1"/>
</dbReference>
<evidence type="ECO:0000256" key="4">
    <source>
        <dbReference type="ARBA" id="ARBA00023157"/>
    </source>
</evidence>
<feature type="domain" description="EGF-like" evidence="8">
    <location>
        <begin position="484"/>
        <end position="523"/>
    </location>
</feature>
<name>A0A815JMZ4_ADIRI</name>
<feature type="disulfide bond" evidence="5">
    <location>
        <begin position="548"/>
        <end position="557"/>
    </location>
</feature>
<dbReference type="InterPro" id="IPR002172">
    <property type="entry name" value="LDrepeatLR_classA_rpt"/>
</dbReference>
<proteinExistence type="predicted"/>
<dbReference type="SUPFAM" id="SSF57424">
    <property type="entry name" value="LDL receptor-like module"/>
    <property type="match status" value="1"/>
</dbReference>
<dbReference type="SMART" id="SM00192">
    <property type="entry name" value="LDLa"/>
    <property type="match status" value="1"/>
</dbReference>
<feature type="transmembrane region" description="Helical" evidence="7">
    <location>
        <begin position="664"/>
        <end position="686"/>
    </location>
</feature>
<feature type="disulfide bond" evidence="5">
    <location>
        <begin position="569"/>
        <end position="586"/>
    </location>
</feature>
<evidence type="ECO:0000256" key="2">
    <source>
        <dbReference type="ARBA" id="ARBA00022729"/>
    </source>
</evidence>
<keyword evidence="1 5" id="KW-0245">EGF-like domain</keyword>
<dbReference type="PANTHER" id="PTHR24049:SF22">
    <property type="entry name" value="DROSOPHILA CRUMBS HOMOLOG"/>
    <property type="match status" value="1"/>
</dbReference>
<evidence type="ECO:0000259" key="8">
    <source>
        <dbReference type="PROSITE" id="PS50026"/>
    </source>
</evidence>
<keyword evidence="7" id="KW-0812">Transmembrane</keyword>
<evidence type="ECO:0000256" key="5">
    <source>
        <dbReference type="PROSITE-ProRule" id="PRU00076"/>
    </source>
</evidence>
<comment type="caution">
    <text evidence="9">The sequence shown here is derived from an EMBL/GenBank/DDBJ whole genome shotgun (WGS) entry which is preliminary data.</text>
</comment>
<dbReference type="PANTHER" id="PTHR24049">
    <property type="entry name" value="CRUMBS FAMILY MEMBER"/>
    <property type="match status" value="1"/>
</dbReference>
<dbReference type="Proteomes" id="UP000663852">
    <property type="component" value="Unassembled WGS sequence"/>
</dbReference>
<dbReference type="PROSITE" id="PS50026">
    <property type="entry name" value="EGF_3"/>
    <property type="match status" value="3"/>
</dbReference>
<dbReference type="GO" id="GO:0032991">
    <property type="term" value="C:protein-containing complex"/>
    <property type="evidence" value="ECO:0007669"/>
    <property type="project" value="TreeGrafter"/>
</dbReference>
<feature type="domain" description="EGF-like" evidence="8">
    <location>
        <begin position="525"/>
        <end position="558"/>
    </location>
</feature>
<keyword evidence="7" id="KW-1133">Transmembrane helix</keyword>
<dbReference type="PROSITE" id="PS50068">
    <property type="entry name" value="LDLRA_2"/>
    <property type="match status" value="1"/>
</dbReference>
<dbReference type="InterPro" id="IPR051022">
    <property type="entry name" value="Notch_Cell-Fate_Det"/>
</dbReference>
<dbReference type="OrthoDB" id="664115at2759"/>
<feature type="domain" description="EGF-like" evidence="8">
    <location>
        <begin position="560"/>
        <end position="598"/>
    </location>
</feature>
<dbReference type="InterPro" id="IPR000742">
    <property type="entry name" value="EGF"/>
</dbReference>
<dbReference type="AlphaFoldDB" id="A0A815JMZ4"/>
<dbReference type="EMBL" id="CAJNOJ010000300">
    <property type="protein sequence ID" value="CAF1381625.1"/>
    <property type="molecule type" value="Genomic_DNA"/>
</dbReference>
<comment type="caution">
    <text evidence="5">Lacks conserved residue(s) required for the propagation of feature annotation.</text>
</comment>
<reference evidence="9" key="1">
    <citation type="submission" date="2021-02" db="EMBL/GenBank/DDBJ databases">
        <authorList>
            <person name="Nowell W R."/>
        </authorList>
    </citation>
    <scope>NUCLEOTIDE SEQUENCE</scope>
</reference>
<dbReference type="GO" id="GO:0007157">
    <property type="term" value="P:heterophilic cell-cell adhesion via plasma membrane cell adhesion molecules"/>
    <property type="evidence" value="ECO:0007669"/>
    <property type="project" value="TreeGrafter"/>
</dbReference>
<dbReference type="GO" id="GO:0005886">
    <property type="term" value="C:plasma membrane"/>
    <property type="evidence" value="ECO:0007669"/>
    <property type="project" value="TreeGrafter"/>
</dbReference>
<sequence>MFLIVLPYVELKIYLYSAQDGQPIEYYDYVMIESLFYCRRPEEPIDLHRDNVTESCEKNGVSTVLHEWKSTLEHVERYSRYLRGSSQLDGHLCQCLQSQSFGKNCEYHLPVGTTLQDALEWQLKISGRVATSNAFGTDLGLRKGPEYGECRSQRDQRFVCETYCCWLMWTLSNGQCCFERPCKESQIRNNTIHEQCQLLLRCILSENTASGCSHWDDTDYPINLSDYCPLELIPYPQGPIISSYGSYFFNRERNWTHPFPDWIFINGTVRCGDALVSTTQRIQFTQPLRAGTSVRAERFCFHCSNNQLTCLSVTVLGDDRHDCPNQFDELWLGTNRRLSEMKCDKQHKDECALVRHYFDQSSRLMNNDKHCIETHIAFLSYCNTFWNTGSQKDENQTECRRWWVCADDQWQCRTGQCVLKNWVNDEEWDCTDASDEAELFNKTITLLEAMKLDFHASKEFEPLFDTFFRLAKVLQLDRLSTFRHHNSCSSNFCHEKAECHSLLNDPSKYLCLCPNNFTGANCSVEDLHCTNDYCAPTTLCNPFPYCVCPFNRYGERCDIEHDRCQLTACLNGGSCFPTSAPDRVICLCTEHFYGSQCQWKKTIYHLPLENQIQLFRTNDSGNSAMCILEFPVSHRTQLSMANEHRLHVLRDVLSEHKEMIAKPMITLIPSVFSLFSLPTIIVSFALGCRTLDTSRLRYLLMISYFLSFLPQMITYFLYIYPSSVYSKEWQSTLISQRIAALRQRVSLMFSK</sequence>